<comment type="caution">
    <text evidence="1">The sequence shown here is derived from an EMBL/GenBank/DDBJ whole genome shotgun (WGS) entry which is preliminary data.</text>
</comment>
<dbReference type="AlphaFoldDB" id="A0A3P1ARN6"/>
<reference evidence="1 2" key="1">
    <citation type="submission" date="2018-11" db="EMBL/GenBank/DDBJ databases">
        <title>Flavobacterium sp. nov., YIM 102796 draft genome.</title>
        <authorList>
            <person name="Li G."/>
            <person name="Jiang Y."/>
        </authorList>
    </citation>
    <scope>NUCLEOTIDE SEQUENCE [LARGE SCALE GENOMIC DNA]</scope>
    <source>
        <strain evidence="1 2">YIM 102796</strain>
    </source>
</reference>
<dbReference type="SUPFAM" id="SSF51182">
    <property type="entry name" value="RmlC-like cupins"/>
    <property type="match status" value="1"/>
</dbReference>
<dbReference type="InterPro" id="IPR011051">
    <property type="entry name" value="RmlC_Cupin_sf"/>
</dbReference>
<evidence type="ECO:0000313" key="2">
    <source>
        <dbReference type="Proteomes" id="UP000268372"/>
    </source>
</evidence>
<protein>
    <recommendedName>
        <fullName evidence="3">Cupin domain-containing protein</fullName>
    </recommendedName>
</protein>
<dbReference type="InterPro" id="IPR014710">
    <property type="entry name" value="RmlC-like_jellyroll"/>
</dbReference>
<accession>A0A3P1ARN6</accession>
<evidence type="ECO:0008006" key="3">
    <source>
        <dbReference type="Google" id="ProtNLM"/>
    </source>
</evidence>
<proteinExistence type="predicted"/>
<gene>
    <name evidence="1" type="ORF">EG242_12560</name>
</gene>
<keyword evidence="2" id="KW-1185">Reference proteome</keyword>
<dbReference type="Proteomes" id="UP000268372">
    <property type="component" value="Unassembled WGS sequence"/>
</dbReference>
<dbReference type="EMBL" id="RQTJ01000034">
    <property type="protein sequence ID" value="RRA91729.1"/>
    <property type="molecule type" value="Genomic_DNA"/>
</dbReference>
<sequence length="99" mass="11042">MTEITHLNALHKTDKPLSVKVLFKGEEGVTRSLLIKKDGLLPEHTTSIPAILVCVTGKVTYEDESGYQTVLEPGNFQTIEPNIKHWVKGLDDSQLLLMK</sequence>
<dbReference type="OrthoDB" id="9802489at2"/>
<organism evidence="1 2">
    <name type="scientific">Paenimyroides viscosum</name>
    <dbReference type="NCBI Taxonomy" id="2488729"/>
    <lineage>
        <taxon>Bacteria</taxon>
        <taxon>Pseudomonadati</taxon>
        <taxon>Bacteroidota</taxon>
        <taxon>Flavobacteriia</taxon>
        <taxon>Flavobacteriales</taxon>
        <taxon>Flavobacteriaceae</taxon>
        <taxon>Paenimyroides</taxon>
    </lineage>
</organism>
<name>A0A3P1ARN6_9FLAO</name>
<evidence type="ECO:0000313" key="1">
    <source>
        <dbReference type="EMBL" id="RRA91729.1"/>
    </source>
</evidence>
<dbReference type="Gene3D" id="2.60.120.10">
    <property type="entry name" value="Jelly Rolls"/>
    <property type="match status" value="1"/>
</dbReference>